<accession>A0AAE0VME9</accession>
<evidence type="ECO:0000256" key="2">
    <source>
        <dbReference type="ARBA" id="ARBA00022603"/>
    </source>
</evidence>
<comment type="similarity">
    <text evidence="1">Belongs to the N(4)/N(6)-methyltransferase family.</text>
</comment>
<dbReference type="InterPro" id="IPR003615">
    <property type="entry name" value="HNH_nuc"/>
</dbReference>
<reference evidence="6" key="2">
    <citation type="journal article" date="2021" name="Genome Biol. Evol.">
        <title>Developing a high-quality reference genome for a parasitic bivalve with doubly uniparental inheritance (Bivalvia: Unionida).</title>
        <authorList>
            <person name="Smith C.H."/>
        </authorList>
    </citation>
    <scope>NUCLEOTIDE SEQUENCE</scope>
    <source>
        <strain evidence="6">CHS0354</strain>
        <tissue evidence="6">Mantle</tissue>
    </source>
</reference>
<dbReference type="Gene3D" id="3.40.50.150">
    <property type="entry name" value="Vaccinia Virus protein VP39"/>
    <property type="match status" value="2"/>
</dbReference>
<organism evidence="6 7">
    <name type="scientific">Potamilus streckersoni</name>
    <dbReference type="NCBI Taxonomy" id="2493646"/>
    <lineage>
        <taxon>Eukaryota</taxon>
        <taxon>Metazoa</taxon>
        <taxon>Spiralia</taxon>
        <taxon>Lophotrochozoa</taxon>
        <taxon>Mollusca</taxon>
        <taxon>Bivalvia</taxon>
        <taxon>Autobranchia</taxon>
        <taxon>Heteroconchia</taxon>
        <taxon>Palaeoheterodonta</taxon>
        <taxon>Unionida</taxon>
        <taxon>Unionoidea</taxon>
        <taxon>Unionidae</taxon>
        <taxon>Ambleminae</taxon>
        <taxon>Lampsilini</taxon>
        <taxon>Potamilus</taxon>
    </lineage>
</organism>
<dbReference type="GO" id="GO:0032259">
    <property type="term" value="P:methylation"/>
    <property type="evidence" value="ECO:0007669"/>
    <property type="project" value="UniProtKB-KW"/>
</dbReference>
<keyword evidence="2" id="KW-0489">Methyltransferase</keyword>
<dbReference type="GO" id="GO:0008170">
    <property type="term" value="F:N-methyltransferase activity"/>
    <property type="evidence" value="ECO:0007669"/>
    <property type="project" value="InterPro"/>
</dbReference>
<evidence type="ECO:0000256" key="3">
    <source>
        <dbReference type="ARBA" id="ARBA00022679"/>
    </source>
</evidence>
<dbReference type="CDD" id="cd00085">
    <property type="entry name" value="HNHc"/>
    <property type="match status" value="1"/>
</dbReference>
<keyword evidence="3" id="KW-0808">Transferase</keyword>
<evidence type="ECO:0000313" key="6">
    <source>
        <dbReference type="EMBL" id="KAK3582197.1"/>
    </source>
</evidence>
<dbReference type="Pfam" id="PF01555">
    <property type="entry name" value="N6_N4_Mtase"/>
    <property type="match status" value="1"/>
</dbReference>
<dbReference type="PROSITE" id="PS00092">
    <property type="entry name" value="N6_MTASE"/>
    <property type="match status" value="1"/>
</dbReference>
<dbReference type="PANTHER" id="PTHR13370:SF3">
    <property type="entry name" value="TRNA (GUANINE(10)-N2)-METHYLTRANSFERASE HOMOLOG"/>
    <property type="match status" value="1"/>
</dbReference>
<dbReference type="Proteomes" id="UP001195483">
    <property type="component" value="Unassembled WGS sequence"/>
</dbReference>
<dbReference type="InterPro" id="IPR002052">
    <property type="entry name" value="DNA_methylase_N6_adenine_CS"/>
</dbReference>
<dbReference type="SMART" id="SM00507">
    <property type="entry name" value="HNHc"/>
    <property type="match status" value="1"/>
</dbReference>
<evidence type="ECO:0000313" key="7">
    <source>
        <dbReference type="Proteomes" id="UP001195483"/>
    </source>
</evidence>
<proteinExistence type="inferred from homology"/>
<protein>
    <recommendedName>
        <fullName evidence="5">HNH nuclease domain-containing protein</fullName>
    </recommendedName>
</protein>
<dbReference type="SUPFAM" id="SSF53335">
    <property type="entry name" value="S-adenosyl-L-methionine-dependent methyltransferases"/>
    <property type="match status" value="1"/>
</dbReference>
<dbReference type="PRINTS" id="PR00506">
    <property type="entry name" value="D21N6MTFRASE"/>
</dbReference>
<dbReference type="Gene3D" id="1.10.30.50">
    <property type="match status" value="1"/>
</dbReference>
<dbReference type="AlphaFoldDB" id="A0AAE0VME9"/>
<dbReference type="GO" id="GO:0004519">
    <property type="term" value="F:endonuclease activity"/>
    <property type="evidence" value="ECO:0007669"/>
    <property type="project" value="InterPro"/>
</dbReference>
<dbReference type="InterPro" id="IPR029063">
    <property type="entry name" value="SAM-dependent_MTases_sf"/>
</dbReference>
<name>A0AAE0VME9_9BIVA</name>
<reference evidence="6" key="3">
    <citation type="submission" date="2023-05" db="EMBL/GenBank/DDBJ databases">
        <authorList>
            <person name="Smith C.H."/>
        </authorList>
    </citation>
    <scope>NUCLEOTIDE SEQUENCE</scope>
    <source>
        <strain evidence="6">CHS0354</strain>
        <tissue evidence="6">Mantle</tissue>
    </source>
</reference>
<dbReference type="GO" id="GO:0005737">
    <property type="term" value="C:cytoplasm"/>
    <property type="evidence" value="ECO:0007669"/>
    <property type="project" value="TreeGrafter"/>
</dbReference>
<keyword evidence="4" id="KW-0949">S-adenosyl-L-methionine</keyword>
<dbReference type="EMBL" id="JAEAOA010001427">
    <property type="protein sequence ID" value="KAK3582197.1"/>
    <property type="molecule type" value="Genomic_DNA"/>
</dbReference>
<evidence type="ECO:0000256" key="4">
    <source>
        <dbReference type="ARBA" id="ARBA00022691"/>
    </source>
</evidence>
<evidence type="ECO:0000256" key="1">
    <source>
        <dbReference type="ARBA" id="ARBA00006594"/>
    </source>
</evidence>
<dbReference type="Pfam" id="PF01844">
    <property type="entry name" value="HNH"/>
    <property type="match status" value="1"/>
</dbReference>
<keyword evidence="7" id="KW-1185">Reference proteome</keyword>
<reference evidence="6" key="1">
    <citation type="journal article" date="2021" name="Genome Biol. Evol.">
        <title>A High-Quality Reference Genome for a Parasitic Bivalve with Doubly Uniparental Inheritance (Bivalvia: Unionida).</title>
        <authorList>
            <person name="Smith C.H."/>
        </authorList>
    </citation>
    <scope>NUCLEOTIDE SEQUENCE</scope>
    <source>
        <strain evidence="6">CHS0354</strain>
    </source>
</reference>
<dbReference type="GO" id="GO:0003677">
    <property type="term" value="F:DNA binding"/>
    <property type="evidence" value="ECO:0007669"/>
    <property type="project" value="InterPro"/>
</dbReference>
<dbReference type="InterPro" id="IPR002711">
    <property type="entry name" value="HNH"/>
</dbReference>
<dbReference type="GO" id="GO:0008270">
    <property type="term" value="F:zinc ion binding"/>
    <property type="evidence" value="ECO:0007669"/>
    <property type="project" value="InterPro"/>
</dbReference>
<dbReference type="InterPro" id="IPR002941">
    <property type="entry name" value="DNA_methylase_N4/N6"/>
</dbReference>
<feature type="domain" description="HNH nuclease" evidence="5">
    <location>
        <begin position="190"/>
        <end position="243"/>
    </location>
</feature>
<comment type="caution">
    <text evidence="6">The sequence shown here is derived from an EMBL/GenBank/DDBJ whole genome shotgun (WGS) entry which is preliminary data.</text>
</comment>
<gene>
    <name evidence="6" type="ORF">CHS0354_023733</name>
</gene>
<evidence type="ECO:0000259" key="5">
    <source>
        <dbReference type="SMART" id="SM00507"/>
    </source>
</evidence>
<dbReference type="PANTHER" id="PTHR13370">
    <property type="entry name" value="RNA METHYLASE-RELATED"/>
    <property type="match status" value="1"/>
</dbReference>
<sequence>MTNTLYTYDNLFILYGMNSESVDLIYLDPPFNSKRTYSAPIGSKAAGSQERKLQGVLNRFKDGEKTFVSNQELNDEGVRENDVWQIPFIPPSSKERTGYPTQKPLALLHRIIKASSKPGDVVLDPFCGCATTCVAAQQLGRKWIGIDIEKQASKILVERLSDDAGLFKDFVHRTDIPQRTDLVIEPPSQSIKEKLFTAQRNCCNACGVEFEIRNLEIDHIIPKAKGGGDYFENYQLLCSSCNRIKGDRPMEYLRIKIRTRETLLKEKLTFGE</sequence>
<dbReference type="InterPro" id="IPR002295">
    <property type="entry name" value="N4/N6-MTase_EcoPI_Mod-like"/>
</dbReference>